<feature type="compositionally biased region" description="Low complexity" evidence="1">
    <location>
        <begin position="362"/>
        <end position="382"/>
    </location>
</feature>
<keyword evidence="2" id="KW-0732">Signal</keyword>
<dbReference type="GeneID" id="7447794"/>
<feature type="compositionally biased region" description="Gly residues" evidence="1">
    <location>
        <begin position="756"/>
        <end position="765"/>
    </location>
</feature>
<evidence type="ECO:0000256" key="1">
    <source>
        <dbReference type="SAM" id="MobiDB-lite"/>
    </source>
</evidence>
<dbReference type="AlphaFoldDB" id="B8CF60"/>
<organism evidence="3 4">
    <name type="scientific">Thalassiosira pseudonana</name>
    <name type="common">Marine diatom</name>
    <name type="synonym">Cyclotella nana</name>
    <dbReference type="NCBI Taxonomy" id="35128"/>
    <lineage>
        <taxon>Eukaryota</taxon>
        <taxon>Sar</taxon>
        <taxon>Stramenopiles</taxon>
        <taxon>Ochrophyta</taxon>
        <taxon>Bacillariophyta</taxon>
        <taxon>Coscinodiscophyceae</taxon>
        <taxon>Thalassiosirophycidae</taxon>
        <taxon>Thalassiosirales</taxon>
        <taxon>Thalassiosiraceae</taxon>
        <taxon>Thalassiosira</taxon>
    </lineage>
</organism>
<dbReference type="HOGENOM" id="CLU_345654_0_0_1"/>
<proteinExistence type="predicted"/>
<reference evidence="3 4" key="1">
    <citation type="journal article" date="2004" name="Science">
        <title>The genome of the diatom Thalassiosira pseudonana: ecology, evolution, and metabolism.</title>
        <authorList>
            <person name="Armbrust E.V."/>
            <person name="Berges J.A."/>
            <person name="Bowler C."/>
            <person name="Green B.R."/>
            <person name="Martinez D."/>
            <person name="Putnam N.H."/>
            <person name="Zhou S."/>
            <person name="Allen A.E."/>
            <person name="Apt K.E."/>
            <person name="Bechner M."/>
            <person name="Brzezinski M.A."/>
            <person name="Chaal B.K."/>
            <person name="Chiovitti A."/>
            <person name="Davis A.K."/>
            <person name="Demarest M.S."/>
            <person name="Detter J.C."/>
            <person name="Glavina T."/>
            <person name="Goodstein D."/>
            <person name="Hadi M.Z."/>
            <person name="Hellsten U."/>
            <person name="Hildebrand M."/>
            <person name="Jenkins B.D."/>
            <person name="Jurka J."/>
            <person name="Kapitonov V.V."/>
            <person name="Kroger N."/>
            <person name="Lau W.W."/>
            <person name="Lane T.W."/>
            <person name="Larimer F.W."/>
            <person name="Lippmeier J.C."/>
            <person name="Lucas S."/>
            <person name="Medina M."/>
            <person name="Montsant A."/>
            <person name="Obornik M."/>
            <person name="Parker M.S."/>
            <person name="Palenik B."/>
            <person name="Pazour G.J."/>
            <person name="Richardson P.M."/>
            <person name="Rynearson T.A."/>
            <person name="Saito M.A."/>
            <person name="Schwartz D.C."/>
            <person name="Thamatrakoln K."/>
            <person name="Valentin K."/>
            <person name="Vardi A."/>
            <person name="Wilkerson F.P."/>
            <person name="Rokhsar D.S."/>
        </authorList>
    </citation>
    <scope>NUCLEOTIDE SEQUENCE [LARGE SCALE GENOMIC DNA]</scope>
    <source>
        <strain evidence="3 4">CCMP1335</strain>
    </source>
</reference>
<evidence type="ECO:0000313" key="4">
    <source>
        <dbReference type="Proteomes" id="UP000001449"/>
    </source>
</evidence>
<reference evidence="3 4" key="2">
    <citation type="journal article" date="2008" name="Nature">
        <title>The Phaeodactylum genome reveals the evolutionary history of diatom genomes.</title>
        <authorList>
            <person name="Bowler C."/>
            <person name="Allen A.E."/>
            <person name="Badger J.H."/>
            <person name="Grimwood J."/>
            <person name="Jabbari K."/>
            <person name="Kuo A."/>
            <person name="Maheswari U."/>
            <person name="Martens C."/>
            <person name="Maumus F."/>
            <person name="Otillar R.P."/>
            <person name="Rayko E."/>
            <person name="Salamov A."/>
            <person name="Vandepoele K."/>
            <person name="Beszteri B."/>
            <person name="Gruber A."/>
            <person name="Heijde M."/>
            <person name="Katinka M."/>
            <person name="Mock T."/>
            <person name="Valentin K."/>
            <person name="Verret F."/>
            <person name="Berges J.A."/>
            <person name="Brownlee C."/>
            <person name="Cadoret J.P."/>
            <person name="Chiovitti A."/>
            <person name="Choi C.J."/>
            <person name="Coesel S."/>
            <person name="De Martino A."/>
            <person name="Detter J.C."/>
            <person name="Durkin C."/>
            <person name="Falciatore A."/>
            <person name="Fournet J."/>
            <person name="Haruta M."/>
            <person name="Huysman M.J."/>
            <person name="Jenkins B.D."/>
            <person name="Jiroutova K."/>
            <person name="Jorgensen R.E."/>
            <person name="Joubert Y."/>
            <person name="Kaplan A."/>
            <person name="Kroger N."/>
            <person name="Kroth P.G."/>
            <person name="La Roche J."/>
            <person name="Lindquist E."/>
            <person name="Lommer M."/>
            <person name="Martin-Jezequel V."/>
            <person name="Lopez P.J."/>
            <person name="Lucas S."/>
            <person name="Mangogna M."/>
            <person name="McGinnis K."/>
            <person name="Medlin L.K."/>
            <person name="Montsant A."/>
            <person name="Oudot-Le Secq M.P."/>
            <person name="Napoli C."/>
            <person name="Obornik M."/>
            <person name="Parker M.S."/>
            <person name="Petit J.L."/>
            <person name="Porcel B.M."/>
            <person name="Poulsen N."/>
            <person name="Robison M."/>
            <person name="Rychlewski L."/>
            <person name="Rynearson T.A."/>
            <person name="Schmutz J."/>
            <person name="Shapiro H."/>
            <person name="Siaut M."/>
            <person name="Stanley M."/>
            <person name="Sussman M.R."/>
            <person name="Taylor A.R."/>
            <person name="Vardi A."/>
            <person name="von Dassow P."/>
            <person name="Vyverman W."/>
            <person name="Willis A."/>
            <person name="Wyrwicz L.S."/>
            <person name="Rokhsar D.S."/>
            <person name="Weissenbach J."/>
            <person name="Armbrust E.V."/>
            <person name="Green B.R."/>
            <person name="Van de Peer Y."/>
            <person name="Grigoriev I.V."/>
        </authorList>
    </citation>
    <scope>NUCLEOTIDE SEQUENCE [LARGE SCALE GENOMIC DNA]</scope>
    <source>
        <strain evidence="3 4">CCMP1335</strain>
    </source>
</reference>
<evidence type="ECO:0000313" key="3">
    <source>
        <dbReference type="EMBL" id="EED88151.1"/>
    </source>
</evidence>
<accession>B8CF60</accession>
<feature type="compositionally biased region" description="Low complexity" evidence="1">
    <location>
        <begin position="482"/>
        <end position="497"/>
    </location>
</feature>
<feature type="signal peptide" evidence="2">
    <location>
        <begin position="1"/>
        <end position="21"/>
    </location>
</feature>
<name>B8CF60_THAPS</name>
<feature type="region of interest" description="Disordered" evidence="1">
    <location>
        <begin position="473"/>
        <end position="497"/>
    </location>
</feature>
<dbReference type="Proteomes" id="UP000001449">
    <property type="component" value="Chromosome 20"/>
</dbReference>
<dbReference type="GO" id="GO:0005615">
    <property type="term" value="C:extracellular space"/>
    <property type="evidence" value="ECO:0000318"/>
    <property type="project" value="GO_Central"/>
</dbReference>
<sequence>MAWFVVVVMSDDFLIVAIVAGEDFLIVDQEQKKTLTTPIETPIETPIDVIFLNFRWYLINKKQKPAVLVLSERWSTVRHTAQKYSAHITAINRTMAMARSRRCRKLSLATVLASALRSLASSSASSVHVVDASSSTTSLNVRQLQSTWPHYALLEITFDANPSQVSWKLENSRSTTVLHSKPFGSYDDATAGQSVKERLDILTEADFSGDALVDGQMREYRFVIYDQGGDGLCCANGSGHYEMYSKGKLLFTGNEYGAIKEHFFSIDPSLFTATTTTSTIANGQPTNKPTTFRPTISAKPTMKPVQPSTQNTVNSNKWYCGLSWEWVISHCEEAVPCPRGDAAACPENHACFASTPCTKAPTLTPTDSPSSSPSDSPSASPTKAPWSNTAFLEFLYGEETTDGSNNQNNDGQLASDVNDKLGNVGGLQYHFFCGYSWSHADETCNRFCPTGDKAECGEGSGMECYANTRCDGRDTPPPTVSPAPSVSKGDNNTNGGTASSGTGGDVCNVCSSGKLNGATPIIVNSKSATCGDLDAILNNENVLEGAHSCDSVQAMYDEVCCLDECKLCQNADGEVSGIKDRLVEKGGYSATCEEVNTILGENRSDSTICRDAKTQLAGDCCYNQCTLCEENESTSWYAVVEFESIQSTCLGLDYLLRAENVQVGSQRCSALQSEYKSTCCYTPLPDPCQLCEADDVLYEVNTSKSVSTERASTSSCAQINDSLARLSANDQQCTEGKQSYFGKCCNLSEKLTGGDASDGGEGGDLPGAAPSDKSSTDDGYWGSGGAAWNAEEWNPPNSASHVRVSLYGGLVFFCLLFV</sequence>
<gene>
    <name evidence="3" type="ORF">THAPSDRAFT_11654</name>
</gene>
<dbReference type="KEGG" id="tps:THAPSDRAFT_11654"/>
<dbReference type="PaxDb" id="35128-Thaps11654"/>
<feature type="region of interest" description="Disordered" evidence="1">
    <location>
        <begin position="755"/>
        <end position="780"/>
    </location>
</feature>
<keyword evidence="4" id="KW-1185">Reference proteome</keyword>
<feature type="region of interest" description="Disordered" evidence="1">
    <location>
        <begin position="362"/>
        <end position="385"/>
    </location>
</feature>
<feature type="chain" id="PRO_5002866583" evidence="2">
    <location>
        <begin position="22"/>
        <end position="818"/>
    </location>
</feature>
<dbReference type="RefSeq" id="XP_002294791.1">
    <property type="nucleotide sequence ID" value="XM_002294755.1"/>
</dbReference>
<dbReference type="EMBL" id="CM000652">
    <property type="protein sequence ID" value="EED88151.1"/>
    <property type="molecule type" value="Genomic_DNA"/>
</dbReference>
<dbReference type="InParanoid" id="B8CF60"/>
<evidence type="ECO:0000256" key="2">
    <source>
        <dbReference type="SAM" id="SignalP"/>
    </source>
</evidence>
<protein>
    <submittedName>
        <fullName evidence="3">Uncharacterized protein</fullName>
    </submittedName>
</protein>